<keyword evidence="3" id="KW-1185">Reference proteome</keyword>
<dbReference type="KEGG" id="gmw:113515356"/>
<evidence type="ECO:0000313" key="4">
    <source>
        <dbReference type="RefSeq" id="XP_026755327.1"/>
    </source>
</evidence>
<protein>
    <submittedName>
        <fullName evidence="4">Uncharacterized protein LOC113515356</fullName>
    </submittedName>
</protein>
<evidence type="ECO:0000256" key="1">
    <source>
        <dbReference type="SAM" id="MobiDB-lite"/>
    </source>
</evidence>
<dbReference type="Proteomes" id="UP001652740">
    <property type="component" value="Unplaced"/>
</dbReference>
<sequence>MKNQQVSVDYWAMGKAMLLYGILTVLCWIMLRLFNMVFLLPRRLRSQQENIQQTLQEFKKRFPDLNITEEDLKNAEKELEEYLKEDQDKTKENIEKKSEETPQLEETKKTI</sequence>
<dbReference type="AlphaFoldDB" id="A0A6J1WSG9"/>
<accession>A0A6J1WSG9</accession>
<reference evidence="4" key="1">
    <citation type="submission" date="2025-08" db="UniProtKB">
        <authorList>
            <consortium name="RefSeq"/>
        </authorList>
    </citation>
    <scope>IDENTIFICATION</scope>
    <source>
        <tissue evidence="4">Whole larvae</tissue>
    </source>
</reference>
<feature type="region of interest" description="Disordered" evidence="1">
    <location>
        <begin position="81"/>
        <end position="111"/>
    </location>
</feature>
<dbReference type="GeneID" id="113515356"/>
<dbReference type="InParanoid" id="A0A6J1WSG9"/>
<keyword evidence="2" id="KW-0812">Transmembrane</keyword>
<proteinExistence type="predicted"/>
<evidence type="ECO:0000313" key="3">
    <source>
        <dbReference type="Proteomes" id="UP001652740"/>
    </source>
</evidence>
<keyword evidence="2" id="KW-1133">Transmembrane helix</keyword>
<evidence type="ECO:0000256" key="2">
    <source>
        <dbReference type="SAM" id="Phobius"/>
    </source>
</evidence>
<gene>
    <name evidence="4" type="primary">LOC113515356</name>
</gene>
<feature type="transmembrane region" description="Helical" evidence="2">
    <location>
        <begin position="17"/>
        <end position="40"/>
    </location>
</feature>
<organism evidence="3 4">
    <name type="scientific">Galleria mellonella</name>
    <name type="common">Greater wax moth</name>
    <dbReference type="NCBI Taxonomy" id="7137"/>
    <lineage>
        <taxon>Eukaryota</taxon>
        <taxon>Metazoa</taxon>
        <taxon>Ecdysozoa</taxon>
        <taxon>Arthropoda</taxon>
        <taxon>Hexapoda</taxon>
        <taxon>Insecta</taxon>
        <taxon>Pterygota</taxon>
        <taxon>Neoptera</taxon>
        <taxon>Endopterygota</taxon>
        <taxon>Lepidoptera</taxon>
        <taxon>Glossata</taxon>
        <taxon>Ditrysia</taxon>
        <taxon>Pyraloidea</taxon>
        <taxon>Pyralidae</taxon>
        <taxon>Galleriinae</taxon>
        <taxon>Galleria</taxon>
    </lineage>
</organism>
<dbReference type="OrthoDB" id="6619981at2759"/>
<dbReference type="RefSeq" id="XP_026755327.1">
    <property type="nucleotide sequence ID" value="XM_026899526.3"/>
</dbReference>
<keyword evidence="2" id="KW-0472">Membrane</keyword>
<name>A0A6J1WSG9_GALME</name>